<dbReference type="InterPro" id="IPR036397">
    <property type="entry name" value="RNaseH_sf"/>
</dbReference>
<reference evidence="2 3" key="1">
    <citation type="submission" date="2020-10" db="EMBL/GenBank/DDBJ databases">
        <title>The Coptis chinensis genome and diversification of protoberbering-type alkaloids.</title>
        <authorList>
            <person name="Wang B."/>
            <person name="Shu S."/>
            <person name="Song C."/>
            <person name="Liu Y."/>
        </authorList>
    </citation>
    <scope>NUCLEOTIDE SEQUENCE [LARGE SCALE GENOMIC DNA]</scope>
    <source>
        <strain evidence="2">HL-2020</strain>
        <tissue evidence="2">Leaf</tissue>
    </source>
</reference>
<evidence type="ECO:0000259" key="1">
    <source>
        <dbReference type="Pfam" id="PF04780"/>
    </source>
</evidence>
<keyword evidence="3" id="KW-1185">Reference proteome</keyword>
<gene>
    <name evidence="2" type="ORF">IFM89_027317</name>
</gene>
<name>A0A835HXQ6_9MAGN</name>
<sequence>MLAMEIAEQELQVENILQQEVDYWKQRSRTRWDKEVDRSTKYFHSLVNMRKSKAMIREIQDAHGVTLKDQEDISRFIVNRYTEKFKEEELELDVNLLNLIPKLVIEEENKELSCIPTFGIKWVLKESKVQTTWIIGTGEAINIWKENWTGTAAFTHILDAAGVNVNDLQALNPTQDDVRIWMSSTNGKFSVSTTYEAIRKKSDIYSRTDVLNFCKSKSPLTKDIWSAATIACLVHIWKTRNRVLYDGGKVEKGQVRIHIKRAILRAHELSGGTMDNTPPELEALHALGLRNKLRRAPRILECYWTAPSLEYLQINADGCAQGNLGPAGWGTLFRKHTGEVVGVCNVGIGSDTNYVAESKAIVEGNRHMLLVLMLNNSLLELNLKKVVKYSVVEFQGLLPSRCRPPFPSPLNFTHTLFPICFLGASQLQKIQDFLHQISNFTTSKTSSDKEKDAVDVGALNLGYQRGDDLLHVVGDSLTVFHTELSLPGLTRSETYANMSSGISSDPGFVTEANVIVFLLWIRRGPTGFMDVSVKRKETSWEQTD</sequence>
<comment type="caution">
    <text evidence="2">The sequence shown here is derived from an EMBL/GenBank/DDBJ whole genome shotgun (WGS) entry which is preliminary data.</text>
</comment>
<dbReference type="EMBL" id="JADFTS010000005">
    <property type="protein sequence ID" value="KAF9606636.1"/>
    <property type="molecule type" value="Genomic_DNA"/>
</dbReference>
<proteinExistence type="predicted"/>
<dbReference type="InterPro" id="IPR012337">
    <property type="entry name" value="RNaseH-like_sf"/>
</dbReference>
<dbReference type="Gene3D" id="3.30.420.10">
    <property type="entry name" value="Ribonuclease H-like superfamily/Ribonuclease H"/>
    <property type="match status" value="1"/>
</dbReference>
<evidence type="ECO:0000313" key="2">
    <source>
        <dbReference type="EMBL" id="KAF9606636.1"/>
    </source>
</evidence>
<organism evidence="2 3">
    <name type="scientific">Coptis chinensis</name>
    <dbReference type="NCBI Taxonomy" id="261450"/>
    <lineage>
        <taxon>Eukaryota</taxon>
        <taxon>Viridiplantae</taxon>
        <taxon>Streptophyta</taxon>
        <taxon>Embryophyta</taxon>
        <taxon>Tracheophyta</taxon>
        <taxon>Spermatophyta</taxon>
        <taxon>Magnoliopsida</taxon>
        <taxon>Ranunculales</taxon>
        <taxon>Ranunculaceae</taxon>
        <taxon>Coptidoideae</taxon>
        <taxon>Coptis</taxon>
    </lineage>
</organism>
<dbReference type="GO" id="GO:0003676">
    <property type="term" value="F:nucleic acid binding"/>
    <property type="evidence" value="ECO:0007669"/>
    <property type="project" value="InterPro"/>
</dbReference>
<dbReference type="Proteomes" id="UP000631114">
    <property type="component" value="Unassembled WGS sequence"/>
</dbReference>
<dbReference type="OrthoDB" id="10688055at2759"/>
<dbReference type="AlphaFoldDB" id="A0A835HXQ6"/>
<feature type="domain" description="DUF629" evidence="1">
    <location>
        <begin position="366"/>
        <end position="451"/>
    </location>
</feature>
<accession>A0A835HXQ6</accession>
<protein>
    <recommendedName>
        <fullName evidence="1">DUF629 domain-containing protein</fullName>
    </recommendedName>
</protein>
<dbReference type="Pfam" id="PF04780">
    <property type="entry name" value="DUF629"/>
    <property type="match status" value="1"/>
</dbReference>
<dbReference type="InterPro" id="IPR006865">
    <property type="entry name" value="DUF629"/>
</dbReference>
<dbReference type="SUPFAM" id="SSF53098">
    <property type="entry name" value="Ribonuclease H-like"/>
    <property type="match status" value="1"/>
</dbReference>
<evidence type="ECO:0000313" key="3">
    <source>
        <dbReference type="Proteomes" id="UP000631114"/>
    </source>
</evidence>